<dbReference type="AlphaFoldDB" id="A0AAV7XBQ1"/>
<gene>
    <name evidence="2" type="ORF">ONE63_002376</name>
</gene>
<sequence>MFRVAAFLLVCACQLAASSEDYDWGDAQTAVWAIARENKIVADLHQEAAALVEELARNATLSADKLVADHVASWKAPVDEAIAAAAAVGIDIVKEDRCSVYRDWKIPTGQVKSAVPLCVVAARAQWDAQVSGLKAAADDMLELLIKVQAQSKSCDNRYGSLLQALCRQTEVTRTVLTAQDDKSKKGVSPYWSIVSGATASIPQDATACVQGAFGRADLAATNSAENAVRCINDLIKKRKQ</sequence>
<comment type="caution">
    <text evidence="2">The sequence shown here is derived from an EMBL/GenBank/DDBJ whole genome shotgun (WGS) entry which is preliminary data.</text>
</comment>
<evidence type="ECO:0000256" key="1">
    <source>
        <dbReference type="SAM" id="SignalP"/>
    </source>
</evidence>
<proteinExistence type="predicted"/>
<reference evidence="2" key="1">
    <citation type="submission" date="2022-12" db="EMBL/GenBank/DDBJ databases">
        <title>Chromosome-level genome assembly of the bean flower thrips Megalurothrips usitatus.</title>
        <authorList>
            <person name="Ma L."/>
            <person name="Liu Q."/>
            <person name="Li H."/>
            <person name="Cai W."/>
        </authorList>
    </citation>
    <scope>NUCLEOTIDE SEQUENCE</scope>
    <source>
        <strain evidence="2">Cailab_2022a</strain>
    </source>
</reference>
<name>A0AAV7XBQ1_9NEOP</name>
<organism evidence="2 3">
    <name type="scientific">Megalurothrips usitatus</name>
    <name type="common">bean blossom thrips</name>
    <dbReference type="NCBI Taxonomy" id="439358"/>
    <lineage>
        <taxon>Eukaryota</taxon>
        <taxon>Metazoa</taxon>
        <taxon>Ecdysozoa</taxon>
        <taxon>Arthropoda</taxon>
        <taxon>Hexapoda</taxon>
        <taxon>Insecta</taxon>
        <taxon>Pterygota</taxon>
        <taxon>Neoptera</taxon>
        <taxon>Paraneoptera</taxon>
        <taxon>Thysanoptera</taxon>
        <taxon>Terebrantia</taxon>
        <taxon>Thripoidea</taxon>
        <taxon>Thripidae</taxon>
        <taxon>Megalurothrips</taxon>
    </lineage>
</organism>
<dbReference type="EMBL" id="JAPTSV010000012">
    <property type="protein sequence ID" value="KAJ1522061.1"/>
    <property type="molecule type" value="Genomic_DNA"/>
</dbReference>
<accession>A0AAV7XBQ1</accession>
<feature type="chain" id="PRO_5043776133" evidence="1">
    <location>
        <begin position="19"/>
        <end position="240"/>
    </location>
</feature>
<evidence type="ECO:0000313" key="2">
    <source>
        <dbReference type="EMBL" id="KAJ1522061.1"/>
    </source>
</evidence>
<keyword evidence="3" id="KW-1185">Reference proteome</keyword>
<feature type="signal peptide" evidence="1">
    <location>
        <begin position="1"/>
        <end position="18"/>
    </location>
</feature>
<dbReference type="Proteomes" id="UP001075354">
    <property type="component" value="Chromosome 12"/>
</dbReference>
<evidence type="ECO:0000313" key="3">
    <source>
        <dbReference type="Proteomes" id="UP001075354"/>
    </source>
</evidence>
<keyword evidence="1" id="KW-0732">Signal</keyword>
<protein>
    <submittedName>
        <fullName evidence="2">Uncharacterized protein</fullName>
    </submittedName>
</protein>